<reference evidence="1 2" key="1">
    <citation type="submission" date="2024-05" db="EMBL/GenBank/DDBJ databases">
        <authorList>
            <consortium name="Candidatus Magnetaquicoccaceae bacterium FCR-1 genome sequencing consortium"/>
            <person name="Shimoshige H."/>
            <person name="Shimamura S."/>
            <person name="Taoka A."/>
            <person name="Kobayashi H."/>
            <person name="Maekawa T."/>
        </authorList>
    </citation>
    <scope>NUCLEOTIDE SEQUENCE [LARGE SCALE GENOMIC DNA]</scope>
    <source>
        <strain evidence="1 2">FCR-1</strain>
    </source>
</reference>
<dbReference type="Gene3D" id="1.25.40.10">
    <property type="entry name" value="Tetratricopeptide repeat domain"/>
    <property type="match status" value="1"/>
</dbReference>
<dbReference type="InterPro" id="IPR011990">
    <property type="entry name" value="TPR-like_helical_dom_sf"/>
</dbReference>
<dbReference type="SUPFAM" id="SSF48452">
    <property type="entry name" value="TPR-like"/>
    <property type="match status" value="1"/>
</dbReference>
<accession>A0ABQ0C5B1</accession>
<keyword evidence="2" id="KW-1185">Reference proteome</keyword>
<proteinExistence type="predicted"/>
<evidence type="ECO:0008006" key="3">
    <source>
        <dbReference type="Google" id="ProtNLM"/>
    </source>
</evidence>
<evidence type="ECO:0000313" key="1">
    <source>
        <dbReference type="EMBL" id="GAB0056073.1"/>
    </source>
</evidence>
<dbReference type="EMBL" id="BAAFGK010000001">
    <property type="protein sequence ID" value="GAB0056073.1"/>
    <property type="molecule type" value="Genomic_DNA"/>
</dbReference>
<gene>
    <name evidence="1" type="ORF">SIID45300_00373</name>
</gene>
<name>A0ABQ0C5B1_9PROT</name>
<dbReference type="Proteomes" id="UP001628193">
    <property type="component" value="Unassembled WGS sequence"/>
</dbReference>
<dbReference type="RefSeq" id="WP_420903783.1">
    <property type="nucleotide sequence ID" value="NZ_BAAFGK010000001.1"/>
</dbReference>
<organism evidence="1 2">
    <name type="scientific">Candidatus Magnetaquiglobus chichijimensis</name>
    <dbReference type="NCBI Taxonomy" id="3141448"/>
    <lineage>
        <taxon>Bacteria</taxon>
        <taxon>Pseudomonadati</taxon>
        <taxon>Pseudomonadota</taxon>
        <taxon>Magnetococcia</taxon>
        <taxon>Magnetococcales</taxon>
        <taxon>Candidatus Magnetaquicoccaceae</taxon>
        <taxon>Candidatus Magnetaquiglobus</taxon>
    </lineage>
</organism>
<reference evidence="1 2" key="2">
    <citation type="submission" date="2024-09" db="EMBL/GenBank/DDBJ databases">
        <title>Draft genome sequence of Candidatus Magnetaquicoccaceae bacterium FCR-1.</title>
        <authorList>
            <person name="Shimoshige H."/>
            <person name="Shimamura S."/>
            <person name="Taoka A."/>
            <person name="Kobayashi H."/>
            <person name="Maekawa T."/>
        </authorList>
    </citation>
    <scope>NUCLEOTIDE SEQUENCE [LARGE SCALE GENOMIC DNA]</scope>
    <source>
        <strain evidence="1 2">FCR-1</strain>
    </source>
</reference>
<evidence type="ECO:0000313" key="2">
    <source>
        <dbReference type="Proteomes" id="UP001628193"/>
    </source>
</evidence>
<comment type="caution">
    <text evidence="1">The sequence shown here is derived from an EMBL/GenBank/DDBJ whole genome shotgun (WGS) entry which is preliminary data.</text>
</comment>
<sequence length="262" mass="29719">MMIQQSRDEILDNLLVRLQGIWASPIDAARFEFELKRLERVIAEHRRHEPVRAFYLLGLTATLLEKSDTMRAHFRNALWHSGDDPDVRHGYGACLARLGHFAEAREQYRLLHDENPDDLDILAELIVTTLASGRIQDGVRRMSDWSRLNPSRPIEEADSIAKSGALLERFGIADDDVERLQGLAMKILERERKEIKTINYTGIPSDDPCWIRADLVVDDSDDAVEALNQKLATVRANHAPPRLAELVVFNYTNGENKSTGAL</sequence>
<protein>
    <recommendedName>
        <fullName evidence="3">Tetratricopeptide repeat protein</fullName>
    </recommendedName>
</protein>